<evidence type="ECO:0000313" key="3">
    <source>
        <dbReference type="Proteomes" id="UP000030686"/>
    </source>
</evidence>
<feature type="compositionally biased region" description="Basic and acidic residues" evidence="1">
    <location>
        <begin position="128"/>
        <end position="140"/>
    </location>
</feature>
<protein>
    <submittedName>
        <fullName evidence="2">Genomic scaffold, ProqFM164S02</fullName>
    </submittedName>
</protein>
<reference evidence="2" key="1">
    <citation type="journal article" date="2014" name="Nat. Commun.">
        <title>Multiple recent horizontal transfers of a large genomic region in cheese making fungi.</title>
        <authorList>
            <person name="Cheeseman K."/>
            <person name="Ropars J."/>
            <person name="Renault P."/>
            <person name="Dupont J."/>
            <person name="Gouzy J."/>
            <person name="Branca A."/>
            <person name="Abraham A.L."/>
            <person name="Ceppi M."/>
            <person name="Conseiller E."/>
            <person name="Debuchy R."/>
            <person name="Malagnac F."/>
            <person name="Goarin A."/>
            <person name="Silar P."/>
            <person name="Lacoste S."/>
            <person name="Sallet E."/>
            <person name="Bensimon A."/>
            <person name="Giraud T."/>
            <person name="Brygoo Y."/>
        </authorList>
    </citation>
    <scope>NUCLEOTIDE SEQUENCE [LARGE SCALE GENOMIC DNA]</scope>
    <source>
        <strain evidence="2">FM164</strain>
    </source>
</reference>
<feature type="compositionally biased region" description="Low complexity" evidence="1">
    <location>
        <begin position="449"/>
        <end position="459"/>
    </location>
</feature>
<feature type="region of interest" description="Disordered" evidence="1">
    <location>
        <begin position="65"/>
        <end position="172"/>
    </location>
</feature>
<dbReference type="AlphaFoldDB" id="W6QBF2"/>
<feature type="compositionally biased region" description="Polar residues" evidence="1">
    <location>
        <begin position="340"/>
        <end position="358"/>
    </location>
</feature>
<name>W6QBF2_PENRF</name>
<feature type="compositionally biased region" description="Low complexity" evidence="1">
    <location>
        <begin position="276"/>
        <end position="288"/>
    </location>
</feature>
<feature type="compositionally biased region" description="Low complexity" evidence="1">
    <location>
        <begin position="151"/>
        <end position="163"/>
    </location>
</feature>
<feature type="region of interest" description="Disordered" evidence="1">
    <location>
        <begin position="264"/>
        <end position="516"/>
    </location>
</feature>
<feature type="compositionally biased region" description="Low complexity" evidence="1">
    <location>
        <begin position="389"/>
        <end position="404"/>
    </location>
</feature>
<dbReference type="EMBL" id="HG792016">
    <property type="protein sequence ID" value="CDM31489.1"/>
    <property type="molecule type" value="Genomic_DNA"/>
</dbReference>
<feature type="compositionally biased region" description="Polar residues" evidence="1">
    <location>
        <begin position="65"/>
        <end position="82"/>
    </location>
</feature>
<evidence type="ECO:0000256" key="1">
    <source>
        <dbReference type="SAM" id="MobiDB-lite"/>
    </source>
</evidence>
<proteinExistence type="predicted"/>
<feature type="compositionally biased region" description="Polar residues" evidence="1">
    <location>
        <begin position="192"/>
        <end position="236"/>
    </location>
</feature>
<organism evidence="2 3">
    <name type="scientific">Penicillium roqueforti (strain FM164)</name>
    <dbReference type="NCBI Taxonomy" id="1365484"/>
    <lineage>
        <taxon>Eukaryota</taxon>
        <taxon>Fungi</taxon>
        <taxon>Dikarya</taxon>
        <taxon>Ascomycota</taxon>
        <taxon>Pezizomycotina</taxon>
        <taxon>Eurotiomycetes</taxon>
        <taxon>Eurotiomycetidae</taxon>
        <taxon>Eurotiales</taxon>
        <taxon>Aspergillaceae</taxon>
        <taxon>Penicillium</taxon>
    </lineage>
</organism>
<evidence type="ECO:0000313" key="2">
    <source>
        <dbReference type="EMBL" id="CDM31489.1"/>
    </source>
</evidence>
<sequence length="516" mass="56126">MVHGGMDGYDWLQHFLPADTQTGHDPSSDIEAHETHPAFHDAEEVAKAAVMHQQAQKTYMLMRSTYPNHASNPSQAYSQASGEQYGGNKHQRNSNIQSNNAPYGPSEYQTARSRNITQRPNPSALSQKDSDALARQDAYRRAQIPVGPPQRSSNSRAVSTSRSPYQGYSATPNQNFQISMQRYMTQGMAAQVQRTSASQSPSYTHSTIPPHNTQRSPYSTTDIPPVQRTHTPVARSQSHKRPYQSYSTTPAQDTQQVYISAAAQRTHVPVTRPRESQSPYESPYESHSTIPQNAQGSPHQNAPRSSYSMGAEIDTALDSPKGLKPSAARSTVESRHSITPAMSTREGPSTNSARSNPISPLPSFRNQDHVQSAVPIAPDRVRSPATFQPVSTRSPSVSFVSSAPAPAPPAPPTQTSNQTNQKPPISRQNVQSTPVVSSASVSFTPPVASHTGHNSSHTSGPRRGTISDSAVAQQPTAGNAQSRGHPLPIPPPHQQKRWVPSQDHFHGSMPPAKMRR</sequence>
<accession>W6QBF2</accession>
<feature type="compositionally biased region" description="Polar residues" evidence="1">
    <location>
        <begin position="289"/>
        <end position="308"/>
    </location>
</feature>
<feature type="compositionally biased region" description="Polar residues" evidence="1">
    <location>
        <begin position="466"/>
        <end position="482"/>
    </location>
</feature>
<feature type="region of interest" description="Disordered" evidence="1">
    <location>
        <begin position="187"/>
        <end position="252"/>
    </location>
</feature>
<gene>
    <name evidence="2" type="ORF">PROQFM164_S02g001639</name>
</gene>
<dbReference type="Proteomes" id="UP000030686">
    <property type="component" value="Unassembled WGS sequence"/>
</dbReference>
<keyword evidence="3" id="KW-1185">Reference proteome</keyword>
<feature type="compositionally biased region" description="Polar residues" evidence="1">
    <location>
        <begin position="426"/>
        <end position="443"/>
    </location>
</feature>
<dbReference type="OrthoDB" id="5424797at2759"/>
<feature type="compositionally biased region" description="Low complexity" evidence="1">
    <location>
        <begin position="413"/>
        <end position="424"/>
    </location>
</feature>
<feature type="compositionally biased region" description="Polar residues" evidence="1">
    <location>
        <begin position="93"/>
        <end position="127"/>
    </location>
</feature>